<evidence type="ECO:0000256" key="6">
    <source>
        <dbReference type="ARBA" id="ARBA00038095"/>
    </source>
</evidence>
<dbReference type="STRING" id="1223802.SUTH_01359"/>
<dbReference type="InterPro" id="IPR052351">
    <property type="entry name" value="Ornithine_N-alpha-AT"/>
</dbReference>
<keyword evidence="4" id="KW-0443">Lipid metabolism</keyword>
<evidence type="ECO:0000256" key="2">
    <source>
        <dbReference type="ARBA" id="ARBA00022516"/>
    </source>
</evidence>
<evidence type="ECO:0000256" key="3">
    <source>
        <dbReference type="ARBA" id="ARBA00022679"/>
    </source>
</evidence>
<comment type="function">
    <text evidence="9">Catalyzes the first step in the biosynthesis of ornithine lipids, which are phosphorus-free membrane lipids. Catalyzes the 3-hydroxyacyl-acyl carrier protein-dependent acylation of ornithine to form lyso-ornithine lipid (LOL).</text>
</comment>
<comment type="catalytic activity">
    <reaction evidence="10">
        <text>a (3R)-hydroxyacyl-[ACP] + L-ornithine = a lyso-ornithine lipid + holo-[ACP] + H(+)</text>
        <dbReference type="Rhea" id="RHEA:20633"/>
        <dbReference type="Rhea" id="RHEA-COMP:9685"/>
        <dbReference type="Rhea" id="RHEA-COMP:9945"/>
        <dbReference type="ChEBI" id="CHEBI:15378"/>
        <dbReference type="ChEBI" id="CHEBI:46911"/>
        <dbReference type="ChEBI" id="CHEBI:64479"/>
        <dbReference type="ChEBI" id="CHEBI:78827"/>
        <dbReference type="ChEBI" id="CHEBI:138482"/>
        <dbReference type="EC" id="2.3.2.30"/>
    </reaction>
    <physiologicalReaction direction="left-to-right" evidence="10">
        <dbReference type="Rhea" id="RHEA:20634"/>
    </physiologicalReaction>
</comment>
<evidence type="ECO:0000256" key="10">
    <source>
        <dbReference type="ARBA" id="ARBA00047785"/>
    </source>
</evidence>
<dbReference type="PANTHER" id="PTHR37323:SF1">
    <property type="entry name" value="L-ORNITHINE N(ALPHA)-ACYLTRANSFERASE"/>
    <property type="match status" value="1"/>
</dbReference>
<evidence type="ECO:0000256" key="8">
    <source>
        <dbReference type="ARBA" id="ARBA00039866"/>
    </source>
</evidence>
<evidence type="ECO:0000256" key="7">
    <source>
        <dbReference type="ARBA" id="ARBA00039058"/>
    </source>
</evidence>
<dbReference type="InterPro" id="IPR016181">
    <property type="entry name" value="Acyl_CoA_acyltransferase"/>
</dbReference>
<keyword evidence="5" id="KW-0012">Acyltransferase</keyword>
<evidence type="ECO:0000256" key="4">
    <source>
        <dbReference type="ARBA" id="ARBA00023098"/>
    </source>
</evidence>
<gene>
    <name evidence="11" type="ORF">SUTH_01359</name>
</gene>
<accession>W0SD60</accession>
<evidence type="ECO:0000256" key="5">
    <source>
        <dbReference type="ARBA" id="ARBA00023315"/>
    </source>
</evidence>
<dbReference type="KEGG" id="shd:SUTH_01359"/>
<dbReference type="OrthoDB" id="9787072at2"/>
<keyword evidence="12" id="KW-1185">Reference proteome</keyword>
<dbReference type="SUPFAM" id="SSF55729">
    <property type="entry name" value="Acyl-CoA N-acyltransferases (Nat)"/>
    <property type="match status" value="1"/>
</dbReference>
<evidence type="ECO:0000256" key="9">
    <source>
        <dbReference type="ARBA" id="ARBA00045724"/>
    </source>
</evidence>
<evidence type="ECO:0000313" key="11">
    <source>
        <dbReference type="EMBL" id="BAO29159.1"/>
    </source>
</evidence>
<evidence type="ECO:0000256" key="1">
    <source>
        <dbReference type="ARBA" id="ARBA00005189"/>
    </source>
</evidence>
<dbReference type="EC" id="2.3.2.30" evidence="7"/>
<proteinExistence type="inferred from homology"/>
<dbReference type="AlphaFoldDB" id="W0SD60"/>
<dbReference type="Proteomes" id="UP000031637">
    <property type="component" value="Chromosome"/>
</dbReference>
<dbReference type="EMBL" id="AP012547">
    <property type="protein sequence ID" value="BAO29159.1"/>
    <property type="molecule type" value="Genomic_DNA"/>
</dbReference>
<name>W0SD60_9PROT</name>
<evidence type="ECO:0000313" key="12">
    <source>
        <dbReference type="Proteomes" id="UP000031637"/>
    </source>
</evidence>
<protein>
    <recommendedName>
        <fullName evidence="8">L-ornithine N(alpha)-acyltransferase</fullName>
        <ecNumber evidence="7">2.3.2.30</ecNumber>
    </recommendedName>
</protein>
<keyword evidence="2" id="KW-0444">Lipid biosynthesis</keyword>
<dbReference type="Gene3D" id="3.40.630.30">
    <property type="match status" value="1"/>
</dbReference>
<sequence length="258" mass="29458">MQQHHTETNAAFGQKLSFTVALARSEEEVREAQRLRYRVFVEELGAHIQTRIPQHDIDHYDAFCEHLIVRESRADRIVGTYRILSPEASRRVGNYYSENEFHINRLQNLRERMVEVGRSCIDPDYRSGAVITLLWAGLADYMVRNNHEYLMGCASIGMADGGHNAANLFSQLDPVHMAPAEYRVCPHLGLPFERLANNQPALMPPLIKGYLRVGAWICGEPAWDPDFNTADLLMLLPMSRMDKRYLRHFVKPAAPIAA</sequence>
<reference evidence="11 12" key="1">
    <citation type="journal article" date="2014" name="Syst. Appl. Microbiol.">
        <title>Complete genomes of freshwater sulfur oxidizers Sulfuricella denitrificans skB26 and Sulfuritalea hydrogenivorans sk43H: genetic insights into the sulfur oxidation pathway of betaproteobacteria.</title>
        <authorList>
            <person name="Watanabe T."/>
            <person name="Kojima H."/>
            <person name="Fukui M."/>
        </authorList>
    </citation>
    <scope>NUCLEOTIDE SEQUENCE [LARGE SCALE GENOMIC DNA]</scope>
    <source>
        <strain evidence="11">DSM22779</strain>
    </source>
</reference>
<dbReference type="PANTHER" id="PTHR37323">
    <property type="entry name" value="GCN5-RELATED N-ACETYLTRANSFERASE"/>
    <property type="match status" value="1"/>
</dbReference>
<comment type="pathway">
    <text evidence="1">Lipid metabolism.</text>
</comment>
<organism evidence="11 12">
    <name type="scientific">Sulfuritalea hydrogenivorans sk43H</name>
    <dbReference type="NCBI Taxonomy" id="1223802"/>
    <lineage>
        <taxon>Bacteria</taxon>
        <taxon>Pseudomonadati</taxon>
        <taxon>Pseudomonadota</taxon>
        <taxon>Betaproteobacteria</taxon>
        <taxon>Nitrosomonadales</taxon>
        <taxon>Sterolibacteriaceae</taxon>
        <taxon>Sulfuritalea</taxon>
    </lineage>
</organism>
<dbReference type="Pfam" id="PF13444">
    <property type="entry name" value="Acetyltransf_5"/>
    <property type="match status" value="1"/>
</dbReference>
<comment type="similarity">
    <text evidence="6">Belongs to the acetyltransferase family. OlsB subfamily.</text>
</comment>
<dbReference type="GO" id="GO:0043810">
    <property type="term" value="F:ornithine-acyl [acyl carrier protein] N-acyltransferase activity"/>
    <property type="evidence" value="ECO:0007669"/>
    <property type="project" value="UniProtKB-EC"/>
</dbReference>
<dbReference type="GO" id="GO:0006629">
    <property type="term" value="P:lipid metabolic process"/>
    <property type="evidence" value="ECO:0007669"/>
    <property type="project" value="UniProtKB-KW"/>
</dbReference>
<dbReference type="HOGENOM" id="CLU_058962_0_0_4"/>
<dbReference type="RefSeq" id="WP_041101852.1">
    <property type="nucleotide sequence ID" value="NZ_AP012547.1"/>
</dbReference>
<keyword evidence="3" id="KW-0808">Transferase</keyword>